<dbReference type="Proteomes" id="UP000182680">
    <property type="component" value="Unassembled WGS sequence"/>
</dbReference>
<gene>
    <name evidence="1" type="ORF">SAMN02910291_00915</name>
</gene>
<protein>
    <recommendedName>
        <fullName evidence="3">Xylose isomerase-like TIM barrel domain-containing protein</fullName>
    </recommendedName>
</protein>
<dbReference type="AlphaFoldDB" id="A0AA94HRY6"/>
<dbReference type="EMBL" id="FPIW01000010">
    <property type="protein sequence ID" value="SFW33952.1"/>
    <property type="molecule type" value="Genomic_DNA"/>
</dbReference>
<evidence type="ECO:0000313" key="1">
    <source>
        <dbReference type="EMBL" id="SFW33952.1"/>
    </source>
</evidence>
<name>A0AA94HRY6_DESDE</name>
<evidence type="ECO:0000313" key="2">
    <source>
        <dbReference type="Proteomes" id="UP000182680"/>
    </source>
</evidence>
<evidence type="ECO:0008006" key="3">
    <source>
        <dbReference type="Google" id="ProtNLM"/>
    </source>
</evidence>
<sequence>MPAGVAENARFLAERVDEVALCLFESSACLQYDSGDLPPDLAALPLRWHAHLPVDLPWSRGPAVRQASPARRAACTAAAVIARLMALVPGLVPRVAVLHPPEGPPDLQRTLLADFAEHWRNGADNPEAPPALRHIPLLLENVAHSDVACLGKNFLHEHGLGLCLDVGHLLGYAQKKLLHSALPSQAGLLHWSAPGKGDQHLPLTALTPSQRRIARRIMADAPSTSTHLVEVFKWEGLAASLPVLSALATGETPDASWG</sequence>
<proteinExistence type="predicted"/>
<dbReference type="Gene3D" id="3.20.20.150">
    <property type="entry name" value="Divalent-metal-dependent TIM barrel enzymes"/>
    <property type="match status" value="1"/>
</dbReference>
<reference evidence="2" key="1">
    <citation type="submission" date="2016-11" db="EMBL/GenBank/DDBJ databases">
        <authorList>
            <person name="Jaros S."/>
            <person name="Januszkiewicz K."/>
            <person name="Wedrychowicz H."/>
        </authorList>
    </citation>
    <scope>NUCLEOTIDE SEQUENCE [LARGE SCALE GENOMIC DNA]</scope>
    <source>
        <strain evidence="2">DSM 7057</strain>
    </source>
</reference>
<dbReference type="NCBIfam" id="NF041277">
    <property type="entry name" value="coba_remo_CbiR"/>
    <property type="match status" value="1"/>
</dbReference>
<organism evidence="1 2">
    <name type="scientific">Desulfovibrio desulfuricans</name>
    <dbReference type="NCBI Taxonomy" id="876"/>
    <lineage>
        <taxon>Bacteria</taxon>
        <taxon>Pseudomonadati</taxon>
        <taxon>Thermodesulfobacteriota</taxon>
        <taxon>Desulfovibrionia</taxon>
        <taxon>Desulfovibrionales</taxon>
        <taxon>Desulfovibrionaceae</taxon>
        <taxon>Desulfovibrio</taxon>
    </lineage>
</organism>
<comment type="caution">
    <text evidence="1">The sequence shown here is derived from an EMBL/GenBank/DDBJ whole genome shotgun (WGS) entry which is preliminary data.</text>
</comment>
<accession>A0AA94HRY6</accession>